<evidence type="ECO:0000256" key="4">
    <source>
        <dbReference type="ARBA" id="ARBA00022692"/>
    </source>
</evidence>
<feature type="transmembrane region" description="Helical" evidence="8">
    <location>
        <begin position="488"/>
        <end position="509"/>
    </location>
</feature>
<feature type="transmembrane region" description="Helical" evidence="8">
    <location>
        <begin position="33"/>
        <end position="59"/>
    </location>
</feature>
<evidence type="ECO:0000256" key="2">
    <source>
        <dbReference type="ARBA" id="ARBA00005346"/>
    </source>
</evidence>
<dbReference type="EMBL" id="JACJUU010000001">
    <property type="protein sequence ID" value="MBC2768314.1"/>
    <property type="molecule type" value="Genomic_DNA"/>
</dbReference>
<evidence type="ECO:0000256" key="5">
    <source>
        <dbReference type="ARBA" id="ARBA00022989"/>
    </source>
</evidence>
<feature type="transmembrane region" description="Helical" evidence="8">
    <location>
        <begin position="79"/>
        <end position="103"/>
    </location>
</feature>
<keyword evidence="11" id="KW-1185">Reference proteome</keyword>
<feature type="transmembrane region" description="Helical" evidence="8">
    <location>
        <begin position="115"/>
        <end position="134"/>
    </location>
</feature>
<feature type="domain" description="NADH:quinone oxidoreductase/Mrp antiporter transmembrane" evidence="9">
    <location>
        <begin position="137"/>
        <end position="440"/>
    </location>
</feature>
<dbReference type="NCBIfam" id="NF009309">
    <property type="entry name" value="PRK12666.1"/>
    <property type="match status" value="1"/>
</dbReference>
<proteinExistence type="inferred from homology"/>
<feature type="transmembrane region" description="Helical" evidence="8">
    <location>
        <begin position="312"/>
        <end position="333"/>
    </location>
</feature>
<dbReference type="InterPro" id="IPR050586">
    <property type="entry name" value="CPA3_Na-H_Antiporter_D"/>
</dbReference>
<accession>A0A842HK38</accession>
<evidence type="ECO:0000259" key="9">
    <source>
        <dbReference type="Pfam" id="PF00361"/>
    </source>
</evidence>
<keyword evidence="4 7" id="KW-0812">Transmembrane</keyword>
<evidence type="ECO:0000313" key="10">
    <source>
        <dbReference type="EMBL" id="MBC2768314.1"/>
    </source>
</evidence>
<feature type="transmembrane region" description="Helical" evidence="8">
    <location>
        <begin position="219"/>
        <end position="241"/>
    </location>
</feature>
<feature type="transmembrane region" description="Helical" evidence="8">
    <location>
        <begin position="447"/>
        <end position="467"/>
    </location>
</feature>
<feature type="transmembrane region" description="Helical" evidence="8">
    <location>
        <begin position="339"/>
        <end position="357"/>
    </location>
</feature>
<feature type="transmembrane region" description="Helical" evidence="8">
    <location>
        <begin position="403"/>
        <end position="427"/>
    </location>
</feature>
<dbReference type="AlphaFoldDB" id="A0A842HK38"/>
<evidence type="ECO:0000256" key="3">
    <source>
        <dbReference type="ARBA" id="ARBA00022475"/>
    </source>
</evidence>
<gene>
    <name evidence="10" type="ORF">GTU67_00095</name>
</gene>
<feature type="transmembrane region" description="Helical" evidence="8">
    <location>
        <begin position="172"/>
        <end position="193"/>
    </location>
</feature>
<evidence type="ECO:0000256" key="1">
    <source>
        <dbReference type="ARBA" id="ARBA00004651"/>
    </source>
</evidence>
<name>A0A842HK38_9BURK</name>
<comment type="subcellular location">
    <subcellularLocation>
        <location evidence="1">Cell membrane</location>
        <topology evidence="1">Multi-pass membrane protein</topology>
    </subcellularLocation>
    <subcellularLocation>
        <location evidence="7">Membrane</location>
        <topology evidence="7">Multi-pass membrane protein</topology>
    </subcellularLocation>
</comment>
<feature type="transmembrane region" description="Helical" evidence="8">
    <location>
        <begin position="287"/>
        <end position="305"/>
    </location>
</feature>
<evidence type="ECO:0000313" key="11">
    <source>
        <dbReference type="Proteomes" id="UP000545386"/>
    </source>
</evidence>
<sequence length="544" mass="57700">MIDWMVHLPILPVVIPLFAGGLLILIKDSHRRLRLAIAFASVLLQLFVAVKLLSVTAGAEPDRWPSQIAVYLLGDWPAPFGIVAVADRLSAIMLTLSAFLGLTTLMYSTARWERAGVYFLPLFQFLLMGLNGAFLTGDLFNLFVFFEVLLAASYGLMLHGSGENRVTSGMHYIAVNLVASLLLLVAIALIYGVTGTLNMADLAARAGDLGGGDRRLFEAAAAILGVAFLIKAAAWPLNFWLAPAYSNACPPVAAVFAIMTKVGIYALVRLGSLLLPTGAPAAFGGDWMFPVGLATLLFGTIALLAAYQTERIVAYCVIISSGTLLSALGMPGVTMTGPALFYLVNSVLATGAFFLLIEMVERTRSFGADVLAVSMDLFDLDDPDESFTETQTPVGVAIPAAMAFLGMSFIACALLITGLPPLSGFVAKFSLLSAALQTSETTPDIEAWLLMSVVLLSSLAGIIALGRTGIRLFWANETQTPRLRISEAAPVAALILACVGLAIWAGPVLDFMNDTALSLSFPDTYINAVLNHDTVRTLGNGGKP</sequence>
<feature type="transmembrane region" description="Helical" evidence="8">
    <location>
        <begin position="140"/>
        <end position="160"/>
    </location>
</feature>
<feature type="transmembrane region" description="Helical" evidence="8">
    <location>
        <begin position="253"/>
        <end position="275"/>
    </location>
</feature>
<comment type="caution">
    <text evidence="10">The sequence shown here is derived from an EMBL/GenBank/DDBJ whole genome shotgun (WGS) entry which is preliminary data.</text>
</comment>
<dbReference type="InterPro" id="IPR001750">
    <property type="entry name" value="ND/Mrp_TM"/>
</dbReference>
<evidence type="ECO:0000256" key="6">
    <source>
        <dbReference type="ARBA" id="ARBA00023136"/>
    </source>
</evidence>
<dbReference type="PANTHER" id="PTHR42703">
    <property type="entry name" value="NADH DEHYDROGENASE"/>
    <property type="match status" value="1"/>
</dbReference>
<reference evidence="10 11" key="1">
    <citation type="submission" date="2020-08" db="EMBL/GenBank/DDBJ databases">
        <title>Paraeoetvoesia sp. YC-7-48 draft genome sequence.</title>
        <authorList>
            <person name="Yao L."/>
        </authorList>
    </citation>
    <scope>NUCLEOTIDE SEQUENCE [LARGE SCALE GENOMIC DNA]</scope>
    <source>
        <strain evidence="11">YC-7-48</strain>
    </source>
</reference>
<dbReference type="Proteomes" id="UP000545386">
    <property type="component" value="Unassembled WGS sequence"/>
</dbReference>
<comment type="similarity">
    <text evidence="2">Belongs to the CPA3 antiporters (TC 2.A.63) subunit D family.</text>
</comment>
<protein>
    <submittedName>
        <fullName evidence="10">Monovalent cation/H+ antiporter subunit D</fullName>
    </submittedName>
</protein>
<evidence type="ECO:0000256" key="7">
    <source>
        <dbReference type="RuleBase" id="RU000320"/>
    </source>
</evidence>
<dbReference type="GO" id="GO:0005886">
    <property type="term" value="C:plasma membrane"/>
    <property type="evidence" value="ECO:0007669"/>
    <property type="project" value="UniProtKB-SubCell"/>
</dbReference>
<keyword evidence="3" id="KW-1003">Cell membrane</keyword>
<dbReference type="RefSeq" id="WP_185778178.1">
    <property type="nucleotide sequence ID" value="NZ_JACJUU010000001.1"/>
</dbReference>
<dbReference type="PANTHER" id="PTHR42703:SF1">
    <property type="entry name" value="NA(+)_H(+) ANTIPORTER SUBUNIT D1"/>
    <property type="match status" value="1"/>
</dbReference>
<evidence type="ECO:0000256" key="8">
    <source>
        <dbReference type="SAM" id="Phobius"/>
    </source>
</evidence>
<feature type="transmembrane region" description="Helical" evidence="8">
    <location>
        <begin position="6"/>
        <end position="26"/>
    </location>
</feature>
<keyword evidence="6 8" id="KW-0472">Membrane</keyword>
<dbReference type="Pfam" id="PF00361">
    <property type="entry name" value="Proton_antipo_M"/>
    <property type="match status" value="1"/>
</dbReference>
<organism evidence="10 11">
    <name type="scientific">Pusillimonas minor</name>
    <dbReference type="NCBI Taxonomy" id="2697024"/>
    <lineage>
        <taxon>Bacteria</taxon>
        <taxon>Pseudomonadati</taxon>
        <taxon>Pseudomonadota</taxon>
        <taxon>Betaproteobacteria</taxon>
        <taxon>Burkholderiales</taxon>
        <taxon>Alcaligenaceae</taxon>
        <taxon>Pusillimonas</taxon>
    </lineage>
</organism>
<keyword evidence="5 8" id="KW-1133">Transmembrane helix</keyword>